<keyword evidence="4" id="KW-1185">Reference proteome</keyword>
<name>A0A1I2ZWT7_9MICO</name>
<reference evidence="2 4" key="1">
    <citation type="submission" date="2016-10" db="EMBL/GenBank/DDBJ databases">
        <authorList>
            <person name="Varghese N."/>
            <person name="Submissions S."/>
        </authorList>
    </citation>
    <scope>NUCLEOTIDE SEQUENCE [LARGE SCALE GENOMIC DNA]</scope>
    <source>
        <strain evidence="2 4">GMCC 1.11211</strain>
    </source>
</reference>
<evidence type="ECO:0000313" key="4">
    <source>
        <dbReference type="Proteomes" id="UP000199681"/>
    </source>
</evidence>
<dbReference type="CDD" id="cd00090">
    <property type="entry name" value="HTH_ARSR"/>
    <property type="match status" value="1"/>
</dbReference>
<dbReference type="AlphaFoldDB" id="A0A1I2ZWT7"/>
<dbReference type="PANTHER" id="PTHR37318">
    <property type="entry name" value="BSL7504 PROTEIN"/>
    <property type="match status" value="1"/>
</dbReference>
<dbReference type="InterPro" id="IPR027395">
    <property type="entry name" value="WH_DNA-bd_dom"/>
</dbReference>
<dbReference type="Gene3D" id="1.10.10.10">
    <property type="entry name" value="Winged helix-like DNA-binding domain superfamily/Winged helix DNA-binding domain"/>
    <property type="match status" value="1"/>
</dbReference>
<evidence type="ECO:0000313" key="5">
    <source>
        <dbReference type="Proteomes" id="UP000297963"/>
    </source>
</evidence>
<dbReference type="GO" id="GO:0003677">
    <property type="term" value="F:DNA binding"/>
    <property type="evidence" value="ECO:0007669"/>
    <property type="project" value="UniProtKB-KW"/>
</dbReference>
<evidence type="ECO:0000313" key="2">
    <source>
        <dbReference type="EMBL" id="SFH42293.1"/>
    </source>
</evidence>
<keyword evidence="2" id="KW-0238">DNA-binding</keyword>
<dbReference type="InterPro" id="IPR011991">
    <property type="entry name" value="ArsR-like_HTH"/>
</dbReference>
<dbReference type="Proteomes" id="UP000297963">
    <property type="component" value="Unassembled WGS sequence"/>
</dbReference>
<dbReference type="RefSeq" id="WP_092448998.1">
    <property type="nucleotide sequence ID" value="NZ_BKAC01000004.1"/>
</dbReference>
<reference evidence="3 5" key="2">
    <citation type="submission" date="2019-03" db="EMBL/GenBank/DDBJ databases">
        <title>Genomics of glacier-inhabiting Cryobacterium strains.</title>
        <authorList>
            <person name="Liu Q."/>
            <person name="Xin Y.-H."/>
        </authorList>
    </citation>
    <scope>NUCLEOTIDE SEQUENCE [LARGE SCALE GENOMIC DNA]</scope>
    <source>
        <strain evidence="3 5">Hh34</strain>
    </source>
</reference>
<dbReference type="PANTHER" id="PTHR37318:SF1">
    <property type="entry name" value="BSL7504 PROTEIN"/>
    <property type="match status" value="1"/>
</dbReference>
<organism evidence="3 5">
    <name type="scientific">Cryobacterium levicorallinum</name>
    <dbReference type="NCBI Taxonomy" id="995038"/>
    <lineage>
        <taxon>Bacteria</taxon>
        <taxon>Bacillati</taxon>
        <taxon>Actinomycetota</taxon>
        <taxon>Actinomycetes</taxon>
        <taxon>Micrococcales</taxon>
        <taxon>Microbacteriaceae</taxon>
        <taxon>Cryobacterium</taxon>
    </lineage>
</organism>
<evidence type="ECO:0000313" key="3">
    <source>
        <dbReference type="EMBL" id="TFB82800.1"/>
    </source>
</evidence>
<dbReference type="Proteomes" id="UP000199681">
    <property type="component" value="Unassembled WGS sequence"/>
</dbReference>
<dbReference type="Pfam" id="PF13601">
    <property type="entry name" value="HTH_34"/>
    <property type="match status" value="1"/>
</dbReference>
<proteinExistence type="predicted"/>
<dbReference type="SUPFAM" id="SSF46785">
    <property type="entry name" value="Winged helix' DNA-binding domain"/>
    <property type="match status" value="1"/>
</dbReference>
<dbReference type="InterPro" id="IPR036388">
    <property type="entry name" value="WH-like_DNA-bd_sf"/>
</dbReference>
<dbReference type="InterPro" id="IPR036390">
    <property type="entry name" value="WH_DNA-bd_sf"/>
</dbReference>
<dbReference type="EMBL" id="SOFE01000023">
    <property type="protein sequence ID" value="TFB82800.1"/>
    <property type="molecule type" value="Genomic_DNA"/>
</dbReference>
<comment type="caution">
    <text evidence="3">The sequence shown here is derived from an EMBL/GenBank/DDBJ whole genome shotgun (WGS) entry which is preliminary data.</text>
</comment>
<feature type="domain" description="Winged helix DNA-binding" evidence="1">
    <location>
        <begin position="15"/>
        <end position="93"/>
    </location>
</feature>
<dbReference type="EMBL" id="FOPW01000005">
    <property type="protein sequence ID" value="SFH42293.1"/>
    <property type="molecule type" value="Genomic_DNA"/>
</dbReference>
<evidence type="ECO:0000259" key="1">
    <source>
        <dbReference type="Pfam" id="PF13601"/>
    </source>
</evidence>
<dbReference type="STRING" id="995038.SAMN05216274_1057"/>
<protein>
    <submittedName>
        <fullName evidence="3">ArsR family transcriptional regulator</fullName>
    </submittedName>
    <submittedName>
        <fullName evidence="2">Winged helix DNA-binding domain-containing protein</fullName>
    </submittedName>
</protein>
<sequence length="98" mass="10817">MMKTSLDPVIHADARLRIMTVLNAIGEGDSVTFPKLRSILDITAGNLSVHLRKLEDAGYITQEKTIQGRTTATYLGITPRGRTAFLEYRGTLLALLDE</sequence>
<accession>A0A1I2ZWT7</accession>
<gene>
    <name evidence="3" type="ORF">E3O11_13135</name>
    <name evidence="2" type="ORF">SAMN05216274_1057</name>
</gene>